<dbReference type="InterPro" id="IPR002121">
    <property type="entry name" value="HRDC_dom"/>
</dbReference>
<evidence type="ECO:0000313" key="19">
    <source>
        <dbReference type="Proteomes" id="UP000004947"/>
    </source>
</evidence>
<evidence type="ECO:0000256" key="7">
    <source>
        <dbReference type="ARBA" id="ARBA00022806"/>
    </source>
</evidence>
<dbReference type="InterPro" id="IPR027417">
    <property type="entry name" value="P-loop_NTPase"/>
</dbReference>
<keyword evidence="10" id="KW-0413">Isomerase</keyword>
<dbReference type="PANTHER" id="PTHR13710:SF105">
    <property type="entry name" value="ATP-DEPENDENT DNA HELICASE Q1"/>
    <property type="match status" value="1"/>
</dbReference>
<dbReference type="CDD" id="cd17920">
    <property type="entry name" value="DEXHc_RecQ"/>
    <property type="match status" value="1"/>
</dbReference>
<keyword evidence="5" id="KW-0547">Nucleotide-binding</keyword>
<dbReference type="eggNOG" id="COG0514">
    <property type="taxonomic scope" value="Bacteria"/>
</dbReference>
<dbReference type="InterPro" id="IPR044876">
    <property type="entry name" value="HRDC_dom_sf"/>
</dbReference>
<comment type="cofactor">
    <cofactor evidence="1">
        <name>Mg(2+)</name>
        <dbReference type="ChEBI" id="CHEBI:18420"/>
    </cofactor>
</comment>
<dbReference type="GO" id="GO:0009378">
    <property type="term" value="F:four-way junction helicase activity"/>
    <property type="evidence" value="ECO:0007669"/>
    <property type="project" value="TreeGrafter"/>
</dbReference>
<comment type="caution">
    <text evidence="18">The sequence shown here is derived from an EMBL/GenBank/DDBJ whole genome shotgun (WGS) entry which is preliminary data.</text>
</comment>
<dbReference type="GO" id="GO:0005737">
    <property type="term" value="C:cytoplasm"/>
    <property type="evidence" value="ECO:0007669"/>
    <property type="project" value="TreeGrafter"/>
</dbReference>
<keyword evidence="7" id="KW-0347">Helicase</keyword>
<evidence type="ECO:0000259" key="16">
    <source>
        <dbReference type="PROSITE" id="PS51192"/>
    </source>
</evidence>
<dbReference type="Pfam" id="PF00570">
    <property type="entry name" value="HRDC"/>
    <property type="match status" value="1"/>
</dbReference>
<keyword evidence="6" id="KW-0378">Hydrolase</keyword>
<dbReference type="EC" id="5.6.2.4" evidence="12"/>
<dbReference type="GO" id="GO:0043138">
    <property type="term" value="F:3'-5' DNA helicase activity"/>
    <property type="evidence" value="ECO:0007669"/>
    <property type="project" value="UniProtKB-EC"/>
</dbReference>
<dbReference type="GO" id="GO:0003677">
    <property type="term" value="F:DNA binding"/>
    <property type="evidence" value="ECO:0007669"/>
    <property type="project" value="UniProtKB-KW"/>
</dbReference>
<dbReference type="GO" id="GO:0046872">
    <property type="term" value="F:metal ion binding"/>
    <property type="evidence" value="ECO:0007669"/>
    <property type="project" value="UniProtKB-KW"/>
</dbReference>
<dbReference type="Proteomes" id="UP000004947">
    <property type="component" value="Unassembled WGS sequence"/>
</dbReference>
<dbReference type="Gene3D" id="1.10.150.80">
    <property type="entry name" value="HRDC domain"/>
    <property type="match status" value="1"/>
</dbReference>
<evidence type="ECO:0000259" key="15">
    <source>
        <dbReference type="PROSITE" id="PS50967"/>
    </source>
</evidence>
<dbReference type="SUPFAM" id="SSF47819">
    <property type="entry name" value="HRDC-like"/>
    <property type="match status" value="1"/>
</dbReference>
<dbReference type="InterPro" id="IPR010997">
    <property type="entry name" value="HRDC-like_sf"/>
</dbReference>
<dbReference type="GO" id="GO:0043590">
    <property type="term" value="C:bacterial nucleoid"/>
    <property type="evidence" value="ECO:0007669"/>
    <property type="project" value="TreeGrafter"/>
</dbReference>
<keyword evidence="4" id="KW-0479">Metal-binding</keyword>
<dbReference type="PROSITE" id="PS51194">
    <property type="entry name" value="HELICASE_CTER"/>
    <property type="match status" value="1"/>
</dbReference>
<sequence>MNELREGLKKFFSFDTFLEGQDQVIEQVYKGDDICVVMPTGAGKSLCYQLPALVRPGYTVVISPLIALMKDQVDALKNKGIAAEYINSTQSQSMQNAILMQAQQGMIKLLYVAPERMRSQAFRDLLKDYPPESLVVDEAHCISQWGHDFRPDYTRLGESAEKLGIKQICAFTATATPRVREDIKKQLHRPAMDVVVTGFARPNLSLSIEDCSKKDQKLEKIRELMEDRKPTIIYCATRKAVEEVMDGLSVRGYHGGMSDKDRNDAQDYFLYDPNPVLAATNAFGMGIDRADIRQVIHYNFPGALEAYYQEVGRAGRDGEQSTCVLLFSFADRYTHEFLIDLNNPDEAIIKSTWDTLRKMCRDTGENHFEMTLSELAESIPKAKGDQQLSGVMKELEKSNYIRRGFRQENTGKMGFAKSREELLADFPTAKTQRAIFIHRFLDRYGESLMNGAMIDISYYQMCSITGLKPEQVKRVLNALKGEQIHWEPPFSGRSFEVLSQDELEIDFSGLRKRRESEIERLDEMITYVHTRDCRQDYLIKYFGADDSTWRCGTCDRCQPASGTGGEYRRLTEVETRQALRLMEAVDNFSGYLGLSKIAMLVTGSRDASIIGSRLKDSDHYGCLDMLDQSHVRELLQSLEGKGLVKRTKDKYPVLKVTTMGHEFIERPKALEIMVPGKKKRIKREPSRATAAIQRKKKVEGGDLYEEMRQLRNQLAKRDDVEPWLVLSNAALKALEDEKPADLEAFRKIKGIGDYRAARYGKDFLELIAGK</sequence>
<dbReference type="Gene3D" id="1.10.10.10">
    <property type="entry name" value="Winged helix-like DNA-binding domain superfamily/Winged helix DNA-binding domain"/>
    <property type="match status" value="1"/>
</dbReference>
<dbReference type="GO" id="GO:0006310">
    <property type="term" value="P:DNA recombination"/>
    <property type="evidence" value="ECO:0007669"/>
    <property type="project" value="InterPro"/>
</dbReference>
<evidence type="ECO:0000256" key="9">
    <source>
        <dbReference type="ARBA" id="ARBA00023125"/>
    </source>
</evidence>
<dbReference type="AlphaFoldDB" id="A6DR32"/>
<evidence type="ECO:0000256" key="1">
    <source>
        <dbReference type="ARBA" id="ARBA00001946"/>
    </source>
</evidence>
<dbReference type="InterPro" id="IPR036390">
    <property type="entry name" value="WH_DNA-bd_sf"/>
</dbReference>
<dbReference type="EMBL" id="ABCK01000022">
    <property type="protein sequence ID" value="EDM25920.1"/>
    <property type="molecule type" value="Genomic_DNA"/>
</dbReference>
<dbReference type="SUPFAM" id="SSF52540">
    <property type="entry name" value="P-loop containing nucleoside triphosphate hydrolases"/>
    <property type="match status" value="1"/>
</dbReference>
<dbReference type="InterPro" id="IPR014001">
    <property type="entry name" value="Helicase_ATP-bd"/>
</dbReference>
<evidence type="ECO:0000313" key="18">
    <source>
        <dbReference type="EMBL" id="EDM25920.1"/>
    </source>
</evidence>
<evidence type="ECO:0000256" key="12">
    <source>
        <dbReference type="ARBA" id="ARBA00034808"/>
    </source>
</evidence>
<comment type="catalytic activity">
    <reaction evidence="11">
        <text>Couples ATP hydrolysis with the unwinding of duplex DNA by translocating in the 3'-5' direction.</text>
        <dbReference type="EC" id="5.6.2.4"/>
    </reaction>
</comment>
<comment type="cofactor">
    <cofactor evidence="2">
        <name>Zn(2+)</name>
        <dbReference type="ChEBI" id="CHEBI:29105"/>
    </cofactor>
</comment>
<evidence type="ECO:0000256" key="11">
    <source>
        <dbReference type="ARBA" id="ARBA00034617"/>
    </source>
</evidence>
<dbReference type="GO" id="GO:0006281">
    <property type="term" value="P:DNA repair"/>
    <property type="evidence" value="ECO:0007669"/>
    <property type="project" value="InterPro"/>
</dbReference>
<evidence type="ECO:0000256" key="13">
    <source>
        <dbReference type="ARBA" id="ARBA00044535"/>
    </source>
</evidence>
<dbReference type="Pfam" id="PF00270">
    <property type="entry name" value="DEAD"/>
    <property type="match status" value="1"/>
</dbReference>
<dbReference type="Pfam" id="PF09382">
    <property type="entry name" value="RQC"/>
    <property type="match status" value="1"/>
</dbReference>
<feature type="domain" description="Helicase C-terminal" evidence="17">
    <location>
        <begin position="213"/>
        <end position="364"/>
    </location>
</feature>
<dbReference type="SUPFAM" id="SSF46785">
    <property type="entry name" value="Winged helix' DNA-binding domain"/>
    <property type="match status" value="1"/>
</dbReference>
<dbReference type="GO" id="GO:0005524">
    <property type="term" value="F:ATP binding"/>
    <property type="evidence" value="ECO:0007669"/>
    <property type="project" value="UniProtKB-KW"/>
</dbReference>
<keyword evidence="19" id="KW-1185">Reference proteome</keyword>
<dbReference type="FunFam" id="3.40.50.300:FF:001389">
    <property type="entry name" value="ATP-dependent DNA helicase RecQ"/>
    <property type="match status" value="1"/>
</dbReference>
<evidence type="ECO:0000256" key="8">
    <source>
        <dbReference type="ARBA" id="ARBA00022840"/>
    </source>
</evidence>
<dbReference type="PROSITE" id="PS51192">
    <property type="entry name" value="HELICASE_ATP_BIND_1"/>
    <property type="match status" value="1"/>
</dbReference>
<dbReference type="InterPro" id="IPR032284">
    <property type="entry name" value="RecQ_Zn-bd"/>
</dbReference>
<dbReference type="GO" id="GO:0030894">
    <property type="term" value="C:replisome"/>
    <property type="evidence" value="ECO:0007669"/>
    <property type="project" value="TreeGrafter"/>
</dbReference>
<name>A6DR32_9BACT</name>
<accession>A6DR32</accession>
<evidence type="ECO:0000256" key="14">
    <source>
        <dbReference type="ARBA" id="ARBA00044550"/>
    </source>
</evidence>
<dbReference type="STRING" id="313628.LNTAR_07754"/>
<dbReference type="GO" id="GO:0006260">
    <property type="term" value="P:DNA replication"/>
    <property type="evidence" value="ECO:0007669"/>
    <property type="project" value="InterPro"/>
</dbReference>
<dbReference type="OrthoDB" id="9763310at2"/>
<evidence type="ECO:0000259" key="17">
    <source>
        <dbReference type="PROSITE" id="PS51194"/>
    </source>
</evidence>
<dbReference type="SMART" id="SM00490">
    <property type="entry name" value="HELICc"/>
    <property type="match status" value="1"/>
</dbReference>
<dbReference type="InterPro" id="IPR011545">
    <property type="entry name" value="DEAD/DEAH_box_helicase_dom"/>
</dbReference>
<dbReference type="Pfam" id="PF16124">
    <property type="entry name" value="RecQ_Zn_bind"/>
    <property type="match status" value="1"/>
</dbReference>
<comment type="similarity">
    <text evidence="3">Belongs to the helicase family. RecQ subfamily.</text>
</comment>
<evidence type="ECO:0000256" key="4">
    <source>
        <dbReference type="ARBA" id="ARBA00022723"/>
    </source>
</evidence>
<protein>
    <recommendedName>
        <fullName evidence="13">ATP-dependent DNA helicase RecQ</fullName>
        <ecNumber evidence="12">5.6.2.4</ecNumber>
    </recommendedName>
    <alternativeName>
        <fullName evidence="14">DNA 3'-5' helicase RecQ</fullName>
    </alternativeName>
</protein>
<evidence type="ECO:0000256" key="2">
    <source>
        <dbReference type="ARBA" id="ARBA00001947"/>
    </source>
</evidence>
<evidence type="ECO:0000256" key="5">
    <source>
        <dbReference type="ARBA" id="ARBA00022741"/>
    </source>
</evidence>
<dbReference type="Pfam" id="PF00271">
    <property type="entry name" value="Helicase_C"/>
    <property type="match status" value="1"/>
</dbReference>
<evidence type="ECO:0000256" key="6">
    <source>
        <dbReference type="ARBA" id="ARBA00022801"/>
    </source>
</evidence>
<feature type="domain" description="Helicase ATP-binding" evidence="16">
    <location>
        <begin position="25"/>
        <end position="193"/>
    </location>
</feature>
<proteinExistence type="inferred from homology"/>
<evidence type="ECO:0000256" key="10">
    <source>
        <dbReference type="ARBA" id="ARBA00023235"/>
    </source>
</evidence>
<dbReference type="PROSITE" id="PS50967">
    <property type="entry name" value="HRDC"/>
    <property type="match status" value="1"/>
</dbReference>
<dbReference type="SMART" id="SM00341">
    <property type="entry name" value="HRDC"/>
    <property type="match status" value="1"/>
</dbReference>
<dbReference type="InterPro" id="IPR001650">
    <property type="entry name" value="Helicase_C-like"/>
</dbReference>
<organism evidence="18 19">
    <name type="scientific">Lentisphaera araneosa HTCC2155</name>
    <dbReference type="NCBI Taxonomy" id="313628"/>
    <lineage>
        <taxon>Bacteria</taxon>
        <taxon>Pseudomonadati</taxon>
        <taxon>Lentisphaerota</taxon>
        <taxon>Lentisphaeria</taxon>
        <taxon>Lentisphaerales</taxon>
        <taxon>Lentisphaeraceae</taxon>
        <taxon>Lentisphaera</taxon>
    </lineage>
</organism>
<gene>
    <name evidence="18" type="ORF">LNTAR_07754</name>
</gene>
<reference evidence="18 19" key="1">
    <citation type="journal article" date="2010" name="J. Bacteriol.">
        <title>Genome sequence of Lentisphaera araneosa HTCC2155T, the type species of the order Lentisphaerales in the phylum Lentisphaerae.</title>
        <authorList>
            <person name="Thrash J.C."/>
            <person name="Cho J.C."/>
            <person name="Vergin K.L."/>
            <person name="Morris R.M."/>
            <person name="Giovannoni S.J."/>
        </authorList>
    </citation>
    <scope>NUCLEOTIDE SEQUENCE [LARGE SCALE GENOMIC DNA]</scope>
    <source>
        <strain evidence="18 19">HTCC2155</strain>
    </source>
</reference>
<dbReference type="InterPro" id="IPR018982">
    <property type="entry name" value="RQC_domain"/>
</dbReference>
<feature type="domain" description="HRDC" evidence="15">
    <location>
        <begin position="697"/>
        <end position="770"/>
    </location>
</feature>
<dbReference type="Gene3D" id="3.40.50.300">
    <property type="entry name" value="P-loop containing nucleotide triphosphate hydrolases"/>
    <property type="match status" value="2"/>
</dbReference>
<keyword evidence="8" id="KW-0067">ATP-binding</keyword>
<dbReference type="InterPro" id="IPR004589">
    <property type="entry name" value="DNA_helicase_ATP-dep_RecQ"/>
</dbReference>
<dbReference type="PANTHER" id="PTHR13710">
    <property type="entry name" value="DNA HELICASE RECQ FAMILY MEMBER"/>
    <property type="match status" value="1"/>
</dbReference>
<dbReference type="SMART" id="SM00956">
    <property type="entry name" value="RQC"/>
    <property type="match status" value="1"/>
</dbReference>
<dbReference type="SMART" id="SM00487">
    <property type="entry name" value="DEXDc"/>
    <property type="match status" value="1"/>
</dbReference>
<dbReference type="GO" id="GO:0016787">
    <property type="term" value="F:hydrolase activity"/>
    <property type="evidence" value="ECO:0007669"/>
    <property type="project" value="UniProtKB-KW"/>
</dbReference>
<dbReference type="InterPro" id="IPR036388">
    <property type="entry name" value="WH-like_DNA-bd_sf"/>
</dbReference>
<dbReference type="RefSeq" id="WP_007280304.1">
    <property type="nucleotide sequence ID" value="NZ_ABCK01000022.1"/>
</dbReference>
<keyword evidence="9" id="KW-0238">DNA-binding</keyword>
<evidence type="ECO:0000256" key="3">
    <source>
        <dbReference type="ARBA" id="ARBA00005446"/>
    </source>
</evidence>
<dbReference type="NCBIfam" id="TIGR00614">
    <property type="entry name" value="recQ_fam"/>
    <property type="match status" value="1"/>
</dbReference>